<reference evidence="2 3" key="1">
    <citation type="submission" date="2022-04" db="EMBL/GenBank/DDBJ databases">
        <title>Pseudomonas knackmussii B09-2.</title>
        <authorList>
            <person name="Deng Y."/>
        </authorList>
    </citation>
    <scope>NUCLEOTIDE SEQUENCE [LARGE SCALE GENOMIC DNA]</scope>
    <source>
        <strain evidence="2 3">B09-2</strain>
    </source>
</reference>
<protein>
    <submittedName>
        <fullName evidence="2">3-phosphoshikimate 1-carboxyvinyltransferase</fullName>
    </submittedName>
</protein>
<accession>A0ABY4KUS5</accession>
<keyword evidence="1" id="KW-0812">Transmembrane</keyword>
<dbReference type="Proteomes" id="UP000831189">
    <property type="component" value="Chromosome"/>
</dbReference>
<sequence length="150" mass="16940">MLPSESDSRETSLRPSVVEVDGALEHDPFIIGLKQRLPEALRESFTDHQLAGLRSAFATRSWGRHKLDVRGTFNLWSNRYYFVLVGGRNKRNLSRGQRNLSLAAKASAITLFLFFSVLVGLVVLYLLKSALGINLLPNHSLGLWDWFKGR</sequence>
<evidence type="ECO:0000313" key="2">
    <source>
        <dbReference type="EMBL" id="UPQ84616.1"/>
    </source>
</evidence>
<dbReference type="EMBL" id="CP096208">
    <property type="protein sequence ID" value="UPQ84616.1"/>
    <property type="molecule type" value="Genomic_DNA"/>
</dbReference>
<proteinExistence type="predicted"/>
<evidence type="ECO:0000313" key="3">
    <source>
        <dbReference type="Proteomes" id="UP000831189"/>
    </source>
</evidence>
<keyword evidence="1" id="KW-0472">Membrane</keyword>
<organism evidence="2 3">
    <name type="scientific">Pseudomonas knackmussii</name>
    <dbReference type="NCBI Taxonomy" id="65741"/>
    <lineage>
        <taxon>Bacteria</taxon>
        <taxon>Pseudomonadati</taxon>
        <taxon>Pseudomonadota</taxon>
        <taxon>Gammaproteobacteria</taxon>
        <taxon>Pseudomonadales</taxon>
        <taxon>Pseudomonadaceae</taxon>
        <taxon>Pseudomonas</taxon>
    </lineage>
</organism>
<keyword evidence="3" id="KW-1185">Reference proteome</keyword>
<gene>
    <name evidence="2" type="ORF">M0M42_09630</name>
</gene>
<evidence type="ECO:0000256" key="1">
    <source>
        <dbReference type="SAM" id="Phobius"/>
    </source>
</evidence>
<name>A0ABY4KUS5_9PSED</name>
<feature type="transmembrane region" description="Helical" evidence="1">
    <location>
        <begin position="100"/>
        <end position="127"/>
    </location>
</feature>
<keyword evidence="1" id="KW-1133">Transmembrane helix</keyword>